<feature type="transmembrane region" description="Helical" evidence="9">
    <location>
        <begin position="159"/>
        <end position="178"/>
    </location>
</feature>
<dbReference type="Pfam" id="PF00528">
    <property type="entry name" value="BPD_transp_1"/>
    <property type="match status" value="1"/>
</dbReference>
<comment type="similarity">
    <text evidence="2">Belongs to the binding-protein-dependent transport system permease family. HisMQ subfamily.</text>
</comment>
<keyword evidence="7 9" id="KW-1133">Transmembrane helix</keyword>
<evidence type="ECO:0000259" key="10">
    <source>
        <dbReference type="PROSITE" id="PS50928"/>
    </source>
</evidence>
<feature type="transmembrane region" description="Helical" evidence="9">
    <location>
        <begin position="198"/>
        <end position="220"/>
    </location>
</feature>
<organism evidence="11 12">
    <name type="scientific">Herbaspirillum lusitanum</name>
    <dbReference type="NCBI Taxonomy" id="213312"/>
    <lineage>
        <taxon>Bacteria</taxon>
        <taxon>Pseudomonadati</taxon>
        <taxon>Pseudomonadota</taxon>
        <taxon>Betaproteobacteria</taxon>
        <taxon>Burkholderiales</taxon>
        <taxon>Oxalobacteraceae</taxon>
        <taxon>Herbaspirillum</taxon>
    </lineage>
</organism>
<evidence type="ECO:0000256" key="9">
    <source>
        <dbReference type="RuleBase" id="RU363032"/>
    </source>
</evidence>
<keyword evidence="8 9" id="KW-0472">Membrane</keyword>
<comment type="subcellular location">
    <subcellularLocation>
        <location evidence="1">Cell inner membrane</location>
        <topology evidence="1">Multi-pass membrane protein</topology>
    </subcellularLocation>
    <subcellularLocation>
        <location evidence="9">Cell membrane</location>
        <topology evidence="9">Multi-pass membrane protein</topology>
    </subcellularLocation>
</comment>
<evidence type="ECO:0000256" key="2">
    <source>
        <dbReference type="ARBA" id="ARBA00010072"/>
    </source>
</evidence>
<feature type="transmembrane region" description="Helical" evidence="9">
    <location>
        <begin position="93"/>
        <end position="114"/>
    </location>
</feature>
<dbReference type="CDD" id="cd06261">
    <property type="entry name" value="TM_PBP2"/>
    <property type="match status" value="1"/>
</dbReference>
<evidence type="ECO:0000256" key="6">
    <source>
        <dbReference type="ARBA" id="ARBA00022970"/>
    </source>
</evidence>
<dbReference type="Gene3D" id="1.10.3720.10">
    <property type="entry name" value="MetI-like"/>
    <property type="match status" value="1"/>
</dbReference>
<dbReference type="Proteomes" id="UP001629246">
    <property type="component" value="Unassembled WGS sequence"/>
</dbReference>
<evidence type="ECO:0000313" key="11">
    <source>
        <dbReference type="EMBL" id="MFL9927178.1"/>
    </source>
</evidence>
<sequence>MNPTTFSAELLQYYRDYLIDWIPRLIAGVRVTAELSVLGFALALLLGALLAAGTMSRHRALRTPATAFVQVMRAIPLLALLLSLYFGLPPLGITLSGFGAGVLGLGLGGSAYVAEIIRGSLNALHRGQREAALAAGMTPFAALRHILLPQAARGMLPPLVITFVSLLKDSSLCALIATDELMLAAKAIASESFQPLQIFLLVGLFYFIVAWPLSMLARVLERRMGRDLRRVGN</sequence>
<proteinExistence type="inferred from homology"/>
<evidence type="ECO:0000313" key="12">
    <source>
        <dbReference type="Proteomes" id="UP001629246"/>
    </source>
</evidence>
<evidence type="ECO:0000256" key="3">
    <source>
        <dbReference type="ARBA" id="ARBA00022448"/>
    </source>
</evidence>
<dbReference type="PANTHER" id="PTHR30614">
    <property type="entry name" value="MEMBRANE COMPONENT OF AMINO ACID ABC TRANSPORTER"/>
    <property type="match status" value="1"/>
</dbReference>
<reference evidence="11 12" key="1">
    <citation type="journal article" date="2024" name="Chem. Sci.">
        <title>Discovery of megapolipeptins by genome mining of a Burkholderiales bacteria collection.</title>
        <authorList>
            <person name="Paulo B.S."/>
            <person name="Recchia M.J.J."/>
            <person name="Lee S."/>
            <person name="Fergusson C.H."/>
            <person name="Romanowski S.B."/>
            <person name="Hernandez A."/>
            <person name="Krull N."/>
            <person name="Liu D.Y."/>
            <person name="Cavanagh H."/>
            <person name="Bos A."/>
            <person name="Gray C.A."/>
            <person name="Murphy B.T."/>
            <person name="Linington R.G."/>
            <person name="Eustaquio A.S."/>
        </authorList>
    </citation>
    <scope>NUCLEOTIDE SEQUENCE [LARGE SCALE GENOMIC DNA]</scope>
    <source>
        <strain evidence="11 12">RL21-008-BIB-A</strain>
    </source>
</reference>
<feature type="transmembrane region" description="Helical" evidence="9">
    <location>
        <begin position="35"/>
        <end position="55"/>
    </location>
</feature>
<dbReference type="InterPro" id="IPR010065">
    <property type="entry name" value="AA_ABC_transptr_permease_3TM"/>
</dbReference>
<evidence type="ECO:0000256" key="1">
    <source>
        <dbReference type="ARBA" id="ARBA00004429"/>
    </source>
</evidence>
<keyword evidence="6" id="KW-0029">Amino-acid transport</keyword>
<dbReference type="RefSeq" id="WP_408160417.1">
    <property type="nucleotide sequence ID" value="NZ_JAQQFM010000012.1"/>
</dbReference>
<dbReference type="SUPFAM" id="SSF161098">
    <property type="entry name" value="MetI-like"/>
    <property type="match status" value="1"/>
</dbReference>
<evidence type="ECO:0000256" key="8">
    <source>
        <dbReference type="ARBA" id="ARBA00023136"/>
    </source>
</evidence>
<evidence type="ECO:0000256" key="7">
    <source>
        <dbReference type="ARBA" id="ARBA00022989"/>
    </source>
</evidence>
<accession>A0ABW9AHG4</accession>
<name>A0ABW9AHG4_9BURK</name>
<protein>
    <submittedName>
        <fullName evidence="11">Amino acid ABC transporter permease</fullName>
    </submittedName>
</protein>
<dbReference type="NCBIfam" id="TIGR01726">
    <property type="entry name" value="HEQRo_perm_3TM"/>
    <property type="match status" value="1"/>
</dbReference>
<dbReference type="PROSITE" id="PS50928">
    <property type="entry name" value="ABC_TM1"/>
    <property type="match status" value="1"/>
</dbReference>
<dbReference type="InterPro" id="IPR000515">
    <property type="entry name" value="MetI-like"/>
</dbReference>
<evidence type="ECO:0000256" key="5">
    <source>
        <dbReference type="ARBA" id="ARBA00022692"/>
    </source>
</evidence>
<feature type="transmembrane region" description="Helical" evidence="9">
    <location>
        <begin position="67"/>
        <end position="87"/>
    </location>
</feature>
<dbReference type="InterPro" id="IPR043429">
    <property type="entry name" value="ArtM/GltK/GlnP/TcyL/YhdX-like"/>
</dbReference>
<evidence type="ECO:0000256" key="4">
    <source>
        <dbReference type="ARBA" id="ARBA00022475"/>
    </source>
</evidence>
<keyword evidence="3 9" id="KW-0813">Transport</keyword>
<feature type="domain" description="ABC transmembrane type-1" evidence="10">
    <location>
        <begin position="29"/>
        <end position="217"/>
    </location>
</feature>
<comment type="caution">
    <text evidence="11">The sequence shown here is derived from an EMBL/GenBank/DDBJ whole genome shotgun (WGS) entry which is preliminary data.</text>
</comment>
<dbReference type="EMBL" id="JAQQFM010000012">
    <property type="protein sequence ID" value="MFL9927178.1"/>
    <property type="molecule type" value="Genomic_DNA"/>
</dbReference>
<dbReference type="InterPro" id="IPR035906">
    <property type="entry name" value="MetI-like_sf"/>
</dbReference>
<keyword evidence="5 9" id="KW-0812">Transmembrane</keyword>
<keyword evidence="4" id="KW-1003">Cell membrane</keyword>
<keyword evidence="12" id="KW-1185">Reference proteome</keyword>
<dbReference type="PANTHER" id="PTHR30614:SF0">
    <property type="entry name" value="L-CYSTINE TRANSPORT SYSTEM PERMEASE PROTEIN TCYL"/>
    <property type="match status" value="1"/>
</dbReference>
<gene>
    <name evidence="11" type="ORF">PQR62_23095</name>
</gene>